<dbReference type="Proteomes" id="UP001186974">
    <property type="component" value="Unassembled WGS sequence"/>
</dbReference>
<reference evidence="1" key="1">
    <citation type="submission" date="2024-09" db="EMBL/GenBank/DDBJ databases">
        <title>Black Yeasts Isolated from many extreme environments.</title>
        <authorList>
            <person name="Coleine C."/>
            <person name="Stajich J.E."/>
            <person name="Selbmann L."/>
        </authorList>
    </citation>
    <scope>NUCLEOTIDE SEQUENCE</scope>
    <source>
        <strain evidence="1">CCFEE 5737</strain>
    </source>
</reference>
<dbReference type="EMBL" id="JAWDJW010006336">
    <property type="protein sequence ID" value="KAK3065441.1"/>
    <property type="molecule type" value="Genomic_DNA"/>
</dbReference>
<organism evidence="1 2">
    <name type="scientific">Coniosporium uncinatum</name>
    <dbReference type="NCBI Taxonomy" id="93489"/>
    <lineage>
        <taxon>Eukaryota</taxon>
        <taxon>Fungi</taxon>
        <taxon>Dikarya</taxon>
        <taxon>Ascomycota</taxon>
        <taxon>Pezizomycotina</taxon>
        <taxon>Dothideomycetes</taxon>
        <taxon>Dothideomycetes incertae sedis</taxon>
        <taxon>Coniosporium</taxon>
    </lineage>
</organism>
<accession>A0ACC3DDD2</accession>
<evidence type="ECO:0000313" key="2">
    <source>
        <dbReference type="Proteomes" id="UP001186974"/>
    </source>
</evidence>
<evidence type="ECO:0000313" key="1">
    <source>
        <dbReference type="EMBL" id="KAK3065441.1"/>
    </source>
</evidence>
<comment type="caution">
    <text evidence="1">The sequence shown here is derived from an EMBL/GenBank/DDBJ whole genome shotgun (WGS) entry which is preliminary data.</text>
</comment>
<proteinExistence type="predicted"/>
<name>A0ACC3DDD2_9PEZI</name>
<gene>
    <name evidence="1" type="ORF">LTS18_009284</name>
</gene>
<protein>
    <submittedName>
        <fullName evidence="1">Uncharacterized protein</fullName>
    </submittedName>
</protein>
<sequence length="669" mass="70940">MTAVLPTPEHPVNTIKPMNPTVAAALPDVTPRIASRSGANGGRGVPTYFDSPQMDADGQPSFEPGKTTDASRPRYTGKRPSSSKRPLDDRDEFYDADTYVEPNTTRPGHTSYPPPSMYRQTSRRVSDSNAYGSHARRPSNAASQHTPFITPPKGQYPTERSMSFYDMKQAQKLPVANGKPFPLQSRDSYAGSAYAGYYGGDALESQIPRHPTPHMGLPPTHPPPRGEPPSGMSGLPWTMWMNSTAKNHFVATIGEFVGTTMFLFFAFAGTQVSNVNDTTESGTTTNATTGFDPSKLLYIALCFGFSLMVNVWIFFRISGGLFNPAVTLALLLTGAIGMLRSLCLFVAQIVGAIAASALVLGIFPAPLNVQTTLSDNTSVVQGTFIEAFLTAELVFTILMLAKEKHRSTFIAPVGIGLALFIAELVGVYYTGGSLNPARSIGPAIVGNKWDSNHWVYWVGPLVGCLIAIAFYKFIKLLEYEMANPGQDADDWNDPTKNPDHELRERQRAMTARVLHSLGLGHLVEEGGGGGGAGGQGTAAATGNSSFEEREVTPTSVVQAAGGGSLMDGRGGGGGNGGAGLGMGYGPGPQQFVDPHAQVQMQMQQVPATPSGNGGFGPQDMSRSARSGMMRRGVSQDNPSVGYARVPTAAAAAGGREETGSPFEGAQRMG</sequence>
<keyword evidence="2" id="KW-1185">Reference proteome</keyword>